<accession>A0A8H7T8G5</accession>
<keyword evidence="2" id="KW-0677">Repeat</keyword>
<evidence type="ECO:0000256" key="5">
    <source>
        <dbReference type="ARBA" id="ARBA00023015"/>
    </source>
</evidence>
<name>A0A8H7T8G5_9HELO</name>
<organism evidence="10 11">
    <name type="scientific">Cadophora malorum</name>
    <dbReference type="NCBI Taxonomy" id="108018"/>
    <lineage>
        <taxon>Eukaryota</taxon>
        <taxon>Fungi</taxon>
        <taxon>Dikarya</taxon>
        <taxon>Ascomycota</taxon>
        <taxon>Pezizomycotina</taxon>
        <taxon>Leotiomycetes</taxon>
        <taxon>Helotiales</taxon>
        <taxon>Ploettnerulaceae</taxon>
        <taxon>Cadophora</taxon>
    </lineage>
</organism>
<evidence type="ECO:0000256" key="7">
    <source>
        <dbReference type="PROSITE-ProRule" id="PRU00042"/>
    </source>
</evidence>
<evidence type="ECO:0000256" key="3">
    <source>
        <dbReference type="ARBA" id="ARBA00022771"/>
    </source>
</evidence>
<dbReference type="GO" id="GO:0000976">
    <property type="term" value="F:transcription cis-regulatory region binding"/>
    <property type="evidence" value="ECO:0007669"/>
    <property type="project" value="TreeGrafter"/>
</dbReference>
<evidence type="ECO:0000313" key="11">
    <source>
        <dbReference type="Proteomes" id="UP000664132"/>
    </source>
</evidence>
<dbReference type="InterPro" id="IPR044653">
    <property type="entry name" value="AZF1/2/3-like"/>
</dbReference>
<dbReference type="OrthoDB" id="3599887at2759"/>
<dbReference type="SMART" id="SM00355">
    <property type="entry name" value="ZnF_C2H2"/>
    <property type="match status" value="2"/>
</dbReference>
<dbReference type="Proteomes" id="UP000664132">
    <property type="component" value="Unassembled WGS sequence"/>
</dbReference>
<evidence type="ECO:0000256" key="2">
    <source>
        <dbReference type="ARBA" id="ARBA00022737"/>
    </source>
</evidence>
<gene>
    <name evidence="10" type="ORF">IFR04_011569</name>
</gene>
<dbReference type="GO" id="GO:0008270">
    <property type="term" value="F:zinc ion binding"/>
    <property type="evidence" value="ECO:0007669"/>
    <property type="project" value="UniProtKB-KW"/>
</dbReference>
<keyword evidence="3 7" id="KW-0863">Zinc-finger</keyword>
<protein>
    <recommendedName>
        <fullName evidence="9">C2H2-type domain-containing protein</fullName>
    </recommendedName>
</protein>
<evidence type="ECO:0000256" key="1">
    <source>
        <dbReference type="ARBA" id="ARBA00022723"/>
    </source>
</evidence>
<keyword evidence="4" id="KW-0862">Zinc</keyword>
<keyword evidence="5" id="KW-0805">Transcription regulation</keyword>
<evidence type="ECO:0000259" key="9">
    <source>
        <dbReference type="PROSITE" id="PS50157"/>
    </source>
</evidence>
<dbReference type="Pfam" id="PF13912">
    <property type="entry name" value="zf-C2H2_6"/>
    <property type="match status" value="2"/>
</dbReference>
<comment type="caution">
    <text evidence="10">The sequence shown here is derived from an EMBL/GenBank/DDBJ whole genome shotgun (WGS) entry which is preliminary data.</text>
</comment>
<dbReference type="SUPFAM" id="SSF57667">
    <property type="entry name" value="beta-beta-alpha zinc fingers"/>
    <property type="match status" value="2"/>
</dbReference>
<dbReference type="GO" id="GO:0005634">
    <property type="term" value="C:nucleus"/>
    <property type="evidence" value="ECO:0007669"/>
    <property type="project" value="TreeGrafter"/>
</dbReference>
<keyword evidence="11" id="KW-1185">Reference proteome</keyword>
<dbReference type="InterPro" id="IPR013087">
    <property type="entry name" value="Znf_C2H2_type"/>
</dbReference>
<dbReference type="EMBL" id="JAFJYH010000227">
    <property type="protein sequence ID" value="KAG4415314.1"/>
    <property type="molecule type" value="Genomic_DNA"/>
</dbReference>
<sequence length="462" mass="52826">MRGMKESASDDVGASDTVMRARQTESIESDSVGLDGVQLSEYEVVGLADDDVQFSEYTNDVDQADDDVRFDEYIDDIDDVDLDILELDVAHQLVDDLTWALLATDAPDWYINPTFKVVFPERSVYDSIAACSPLTLCPNLYDVLTSSEPPSIEFFKSLPEIDGKMWAIYCVTLEKTGHKPELYIGSGTEAEYGVILRFRTYQPGNYLLPLLVRDAFRQGYQMTHFGLLCWIPLPTPGLVPRVRARFLSLEAIFASVFHAMRKAKSDRYYEHVLLWERDAVEWEPLCTHSPLNEKIIGNLDLTEEELEIIAALRVKKRVKTTKEWREAQRNKDIDAFRLQDRIKKNAWAAKNRDKVNKIAGKVRTKAKEERRFRCDVCDEDLQSQHALDKHLATQSHADRVNGIEKQEMTQYSKNRKAVRDAALASGVHRCNTCSKTFNTDWALNRHKATPSHLRKEEAQASQ</sequence>
<dbReference type="PROSITE" id="PS50157">
    <property type="entry name" value="ZINC_FINGER_C2H2_2"/>
    <property type="match status" value="1"/>
</dbReference>
<keyword evidence="6" id="KW-0804">Transcription</keyword>
<dbReference type="Gene3D" id="3.30.160.60">
    <property type="entry name" value="Classic Zinc Finger"/>
    <property type="match status" value="1"/>
</dbReference>
<feature type="region of interest" description="Disordered" evidence="8">
    <location>
        <begin position="1"/>
        <end position="31"/>
    </location>
</feature>
<dbReference type="PANTHER" id="PTHR45988">
    <property type="entry name" value="C2H2 TYPE ZINC FINGER TRANSCRIPTION FACTOR FAMILY-RELATED"/>
    <property type="match status" value="1"/>
</dbReference>
<evidence type="ECO:0000313" key="10">
    <source>
        <dbReference type="EMBL" id="KAG4415314.1"/>
    </source>
</evidence>
<dbReference type="PANTHER" id="PTHR45988:SF18">
    <property type="entry name" value="C2H2-TYPE ZINC FINGER FAMILY PROTEIN"/>
    <property type="match status" value="1"/>
</dbReference>
<evidence type="ECO:0000256" key="8">
    <source>
        <dbReference type="SAM" id="MobiDB-lite"/>
    </source>
</evidence>
<dbReference type="GO" id="GO:0003700">
    <property type="term" value="F:DNA-binding transcription factor activity"/>
    <property type="evidence" value="ECO:0007669"/>
    <property type="project" value="InterPro"/>
</dbReference>
<evidence type="ECO:0000256" key="6">
    <source>
        <dbReference type="ARBA" id="ARBA00023163"/>
    </source>
</evidence>
<keyword evidence="1" id="KW-0479">Metal-binding</keyword>
<feature type="domain" description="C2H2-type" evidence="9">
    <location>
        <begin position="428"/>
        <end position="457"/>
    </location>
</feature>
<proteinExistence type="predicted"/>
<dbReference type="AlphaFoldDB" id="A0A8H7T8G5"/>
<dbReference type="InterPro" id="IPR036236">
    <property type="entry name" value="Znf_C2H2_sf"/>
</dbReference>
<dbReference type="PROSITE" id="PS00028">
    <property type="entry name" value="ZINC_FINGER_C2H2_1"/>
    <property type="match status" value="2"/>
</dbReference>
<reference evidence="10" key="1">
    <citation type="submission" date="2021-02" db="EMBL/GenBank/DDBJ databases">
        <title>Genome sequence Cadophora malorum strain M34.</title>
        <authorList>
            <person name="Stefanovic E."/>
            <person name="Vu D."/>
            <person name="Scully C."/>
            <person name="Dijksterhuis J."/>
            <person name="Roader J."/>
            <person name="Houbraken J."/>
        </authorList>
    </citation>
    <scope>NUCLEOTIDE SEQUENCE</scope>
    <source>
        <strain evidence="10">M34</strain>
    </source>
</reference>
<evidence type="ECO:0000256" key="4">
    <source>
        <dbReference type="ARBA" id="ARBA00022833"/>
    </source>
</evidence>